<evidence type="ECO:0000313" key="4">
    <source>
        <dbReference type="Proteomes" id="UP000095558"/>
    </source>
</evidence>
<dbReference type="Proteomes" id="UP000095558">
    <property type="component" value="Unassembled WGS sequence"/>
</dbReference>
<evidence type="ECO:0000256" key="1">
    <source>
        <dbReference type="SAM" id="Phobius"/>
    </source>
</evidence>
<feature type="transmembrane region" description="Helical" evidence="1">
    <location>
        <begin position="142"/>
        <end position="163"/>
    </location>
</feature>
<name>A0A174A5R7_9CLOT</name>
<dbReference type="GO" id="GO:0080120">
    <property type="term" value="P:CAAX-box protein maturation"/>
    <property type="evidence" value="ECO:0007669"/>
    <property type="project" value="UniProtKB-ARBA"/>
</dbReference>
<dbReference type="InterPro" id="IPR052710">
    <property type="entry name" value="CAAX_protease"/>
</dbReference>
<feature type="transmembrane region" description="Helical" evidence="1">
    <location>
        <begin position="21"/>
        <end position="40"/>
    </location>
</feature>
<feature type="transmembrane region" description="Helical" evidence="1">
    <location>
        <begin position="60"/>
        <end position="84"/>
    </location>
</feature>
<feature type="domain" description="CAAX prenyl protease 2/Lysostaphin resistance protein A-like" evidence="2">
    <location>
        <begin position="148"/>
        <end position="235"/>
    </location>
</feature>
<protein>
    <submittedName>
        <fullName evidence="3">CAAX amino terminal protease family protein</fullName>
    </submittedName>
</protein>
<organism evidence="3 4">
    <name type="scientific">Clostridium disporicum</name>
    <dbReference type="NCBI Taxonomy" id="84024"/>
    <lineage>
        <taxon>Bacteria</taxon>
        <taxon>Bacillati</taxon>
        <taxon>Bacillota</taxon>
        <taxon>Clostridia</taxon>
        <taxon>Eubacteriales</taxon>
        <taxon>Clostridiaceae</taxon>
        <taxon>Clostridium</taxon>
    </lineage>
</organism>
<reference evidence="3 4" key="1">
    <citation type="submission" date="2015-09" db="EMBL/GenBank/DDBJ databases">
        <authorList>
            <consortium name="Pathogen Informatics"/>
        </authorList>
    </citation>
    <scope>NUCLEOTIDE SEQUENCE [LARGE SCALE GENOMIC DNA]</scope>
    <source>
        <strain evidence="3 4">2789STDY5834855</strain>
    </source>
</reference>
<dbReference type="PANTHER" id="PTHR36435">
    <property type="entry name" value="SLR1288 PROTEIN"/>
    <property type="match status" value="1"/>
</dbReference>
<keyword evidence="1" id="KW-0812">Transmembrane</keyword>
<dbReference type="InterPro" id="IPR003675">
    <property type="entry name" value="Rce1/LyrA-like_dom"/>
</dbReference>
<dbReference type="GeneID" id="83012716"/>
<feature type="transmembrane region" description="Helical" evidence="1">
    <location>
        <begin position="184"/>
        <end position="217"/>
    </location>
</feature>
<dbReference type="Pfam" id="PF02517">
    <property type="entry name" value="Rce1-like"/>
    <property type="match status" value="1"/>
</dbReference>
<dbReference type="EMBL" id="CYZV01000007">
    <property type="protein sequence ID" value="CUN83503.1"/>
    <property type="molecule type" value="Genomic_DNA"/>
</dbReference>
<proteinExistence type="predicted"/>
<evidence type="ECO:0000313" key="3">
    <source>
        <dbReference type="EMBL" id="CUN83503.1"/>
    </source>
</evidence>
<keyword evidence="3" id="KW-0378">Hydrolase</keyword>
<dbReference type="RefSeq" id="WP_042400583.1">
    <property type="nucleotide sequence ID" value="NZ_CYZV01000007.1"/>
</dbReference>
<keyword evidence="1" id="KW-0472">Membrane</keyword>
<feature type="transmembrane region" description="Helical" evidence="1">
    <location>
        <begin position="105"/>
        <end position="130"/>
    </location>
</feature>
<keyword evidence="3" id="KW-0645">Protease</keyword>
<dbReference type="GO" id="GO:0006508">
    <property type="term" value="P:proteolysis"/>
    <property type="evidence" value="ECO:0007669"/>
    <property type="project" value="UniProtKB-KW"/>
</dbReference>
<sequence length="289" mass="33730">MKINYIKELNSSKINLSPLNFWQAIGITILFDIITLFLNKPTDIFYIILNSLGVVTYSGFWMWISTALSAAYEFGAILILIIFLNNRNNKVNNINTGFKLRKRDWVLVPLLIVSYILLTYGWFDYILYFFPTGNTYEYVIEYLNSIPIVILLVETCIMAPFFEELLYRGIILNGLINRYSRKKAIIYSALIFGIAHLNFPQGINAFLLGLIIGTVYYYTRSIYLCMIMHFANNFLVNFVYYPTSQLWTNILFVLLPILGLVLMIYLFKTLNLKERSKEAINYIINNDFK</sequence>
<feature type="transmembrane region" description="Helical" evidence="1">
    <location>
        <begin position="246"/>
        <end position="267"/>
    </location>
</feature>
<dbReference type="GO" id="GO:0004175">
    <property type="term" value="F:endopeptidase activity"/>
    <property type="evidence" value="ECO:0007669"/>
    <property type="project" value="UniProtKB-ARBA"/>
</dbReference>
<dbReference type="PANTHER" id="PTHR36435:SF1">
    <property type="entry name" value="CAAX AMINO TERMINAL PROTEASE FAMILY PROTEIN"/>
    <property type="match status" value="1"/>
</dbReference>
<evidence type="ECO:0000259" key="2">
    <source>
        <dbReference type="Pfam" id="PF02517"/>
    </source>
</evidence>
<gene>
    <name evidence="3" type="ORF">ERS852470_00812</name>
</gene>
<dbReference type="AlphaFoldDB" id="A0A174A5R7"/>
<accession>A0A174A5R7</accession>
<keyword evidence="1" id="KW-1133">Transmembrane helix</keyword>